<dbReference type="GO" id="GO:0015937">
    <property type="term" value="P:coenzyme A biosynthetic process"/>
    <property type="evidence" value="ECO:0007669"/>
    <property type="project" value="UniProtKB-UniRule"/>
</dbReference>
<dbReference type="InterPro" id="IPR014721">
    <property type="entry name" value="Ribsml_uS5_D2-typ_fold_subgr"/>
</dbReference>
<comment type="similarity">
    <text evidence="1">Belongs to the GHMP kinase family. PoK subfamily.</text>
</comment>
<gene>
    <name evidence="3" type="ORF">C450_01524</name>
</gene>
<comment type="caution">
    <text evidence="3">The sequence shown here is derived from an EMBL/GenBank/DDBJ whole genome shotgun (WGS) entry which is preliminary data.</text>
</comment>
<reference evidence="3 4" key="1">
    <citation type="journal article" date="2014" name="PLoS Genet.">
        <title>Phylogenetically driven sequencing of extremely halophilic archaea reveals strategies for static and dynamic osmo-response.</title>
        <authorList>
            <person name="Becker E.A."/>
            <person name="Seitzer P.M."/>
            <person name="Tritt A."/>
            <person name="Larsen D."/>
            <person name="Krusor M."/>
            <person name="Yao A.I."/>
            <person name="Wu D."/>
            <person name="Madern D."/>
            <person name="Eisen J.A."/>
            <person name="Darling A.E."/>
            <person name="Facciotti M.T."/>
        </authorList>
    </citation>
    <scope>NUCLEOTIDE SEQUENCE [LARGE SCALE GENOMIC DNA]</scope>
    <source>
        <strain evidence="3 4">DSM 8989</strain>
    </source>
</reference>
<dbReference type="STRING" id="1227456.C450_01524"/>
<dbReference type="PIRSF" id="PIRSF016896">
    <property type="entry name" value="GHMP_arc_MJ0969"/>
    <property type="match status" value="1"/>
</dbReference>
<keyword evidence="1" id="KW-0173">Coenzyme A biosynthesis</keyword>
<dbReference type="UniPathway" id="UPA00241"/>
<dbReference type="HAMAP" id="MF_02223">
    <property type="entry name" value="Pantoate_kinase"/>
    <property type="match status" value="1"/>
</dbReference>
<keyword evidence="1 3" id="KW-0418">Kinase</keyword>
<evidence type="ECO:0000256" key="1">
    <source>
        <dbReference type="HAMAP-Rule" id="MF_02223"/>
    </source>
</evidence>
<feature type="domain" description="GHMP kinase N-terminal" evidence="2">
    <location>
        <begin position="81"/>
        <end position="156"/>
    </location>
</feature>
<dbReference type="PANTHER" id="PTHR42282:SF1">
    <property type="entry name" value="PANTOATE KINASE"/>
    <property type="match status" value="1"/>
</dbReference>
<evidence type="ECO:0000259" key="2">
    <source>
        <dbReference type="Pfam" id="PF00288"/>
    </source>
</evidence>
<keyword evidence="4" id="KW-1185">Reference proteome</keyword>
<dbReference type="InterPro" id="IPR020568">
    <property type="entry name" value="Ribosomal_Su5_D2-typ_SF"/>
</dbReference>
<comment type="pathway">
    <text evidence="1">Cofactor biosynthesis; coenzyme A biosynthesis.</text>
</comment>
<protein>
    <recommendedName>
        <fullName evidence="1">Pantoate kinase</fullName>
        <shortName evidence="1">PoK</shortName>
        <ecNumber evidence="1">2.7.1.169</ecNumber>
    </recommendedName>
</protein>
<dbReference type="Proteomes" id="UP000011625">
    <property type="component" value="Unassembled WGS sequence"/>
</dbReference>
<sequence>MSTSDGERSERTATPTRAFVPGHITGFFSVHPHDDPRKAGSRGTGLALADGVMVTLTPANETAATTITLGGEPAEMDAVTRTLDTLGVDAHVAVETPLPVSAGFGVSGGAALGAALAANACFDLERTENELVGVAHAAEVTAGTGLGDVVAQARGGVPIRMEPGAPPHGALDGIPVRADRRVEFVSFDGRSTEAILGGDTDGLSAAGERALATLREGPTLQRMVSCSAAFAREAELLTERVETAIGAVEAAGGAASMAMLGETVFALDTGLTDAGYEPATCTIHPPGAGIVGIDSR</sequence>
<dbReference type="GO" id="GO:0005524">
    <property type="term" value="F:ATP binding"/>
    <property type="evidence" value="ECO:0007669"/>
    <property type="project" value="UniProtKB-KW"/>
</dbReference>
<organism evidence="3 4">
    <name type="scientific">Halococcus salifodinae DSM 8989</name>
    <dbReference type="NCBI Taxonomy" id="1227456"/>
    <lineage>
        <taxon>Archaea</taxon>
        <taxon>Methanobacteriati</taxon>
        <taxon>Methanobacteriota</taxon>
        <taxon>Stenosarchaea group</taxon>
        <taxon>Halobacteria</taxon>
        <taxon>Halobacteriales</taxon>
        <taxon>Halococcaceae</taxon>
        <taxon>Halococcus</taxon>
    </lineage>
</organism>
<dbReference type="RefSeq" id="WP_005039135.1">
    <property type="nucleotide sequence ID" value="NZ_AOME01000013.1"/>
</dbReference>
<keyword evidence="1" id="KW-0808">Transferase</keyword>
<dbReference type="AlphaFoldDB" id="M0NFD8"/>
<dbReference type="PATRIC" id="fig|1227456.3.peg.320"/>
<comment type="function">
    <text evidence="1">Phosphorylates (R)-pantoate to form (R)-4-phosphopantoate in the CoA biosynthesis pathway.</text>
</comment>
<dbReference type="Gene3D" id="3.30.230.10">
    <property type="match status" value="1"/>
</dbReference>
<dbReference type="OrthoDB" id="85822at2157"/>
<comment type="catalytic activity">
    <reaction evidence="1">
        <text>(R)-pantoate + ATP = (R)-4-phosphopantoate + ADP + H(+)</text>
        <dbReference type="Rhea" id="RHEA:28246"/>
        <dbReference type="ChEBI" id="CHEBI:15378"/>
        <dbReference type="ChEBI" id="CHEBI:15980"/>
        <dbReference type="ChEBI" id="CHEBI:30616"/>
        <dbReference type="ChEBI" id="CHEBI:61294"/>
        <dbReference type="ChEBI" id="CHEBI:456216"/>
        <dbReference type="EC" id="2.7.1.169"/>
    </reaction>
</comment>
<accession>M0NFD8</accession>
<dbReference type="EC" id="2.7.1.169" evidence="1"/>
<proteinExistence type="inferred from homology"/>
<dbReference type="Pfam" id="PF00288">
    <property type="entry name" value="GHMP_kinases_N"/>
    <property type="match status" value="1"/>
</dbReference>
<name>M0NFD8_9EURY</name>
<dbReference type="PANTHER" id="PTHR42282">
    <property type="entry name" value="PANTOATE KINASE-RELATED"/>
    <property type="match status" value="1"/>
</dbReference>
<dbReference type="InterPro" id="IPR012043">
    <property type="entry name" value="PoK"/>
</dbReference>
<evidence type="ECO:0000313" key="3">
    <source>
        <dbReference type="EMBL" id="EMA55405.1"/>
    </source>
</evidence>
<keyword evidence="1" id="KW-0067">ATP-binding</keyword>
<dbReference type="InterPro" id="IPR006204">
    <property type="entry name" value="GHMP_kinase_N_dom"/>
</dbReference>
<dbReference type="SUPFAM" id="SSF54211">
    <property type="entry name" value="Ribosomal protein S5 domain 2-like"/>
    <property type="match status" value="1"/>
</dbReference>
<evidence type="ECO:0000313" key="4">
    <source>
        <dbReference type="Proteomes" id="UP000011625"/>
    </source>
</evidence>
<keyword evidence="1" id="KW-0547">Nucleotide-binding</keyword>
<dbReference type="EMBL" id="AOME01000013">
    <property type="protein sequence ID" value="EMA55405.1"/>
    <property type="molecule type" value="Genomic_DNA"/>
</dbReference>
<dbReference type="GO" id="GO:0016301">
    <property type="term" value="F:kinase activity"/>
    <property type="evidence" value="ECO:0007669"/>
    <property type="project" value="UniProtKB-UniRule"/>
</dbReference>